<keyword evidence="1" id="KW-0378">Hydrolase</keyword>
<dbReference type="CDD" id="cd05829">
    <property type="entry name" value="Sortase_F"/>
    <property type="match status" value="1"/>
</dbReference>
<feature type="compositionally biased region" description="Basic residues" evidence="2">
    <location>
        <begin position="28"/>
        <end position="39"/>
    </location>
</feature>
<feature type="region of interest" description="Disordered" evidence="2">
    <location>
        <begin position="1"/>
        <end position="39"/>
    </location>
</feature>
<comment type="caution">
    <text evidence="4">The sequence shown here is derived from an EMBL/GenBank/DDBJ whole genome shotgun (WGS) entry which is preliminary data.</text>
</comment>
<evidence type="ECO:0000256" key="1">
    <source>
        <dbReference type="ARBA" id="ARBA00022801"/>
    </source>
</evidence>
<gene>
    <name evidence="4" type="ORF">ACFQ4H_12135</name>
</gene>
<evidence type="ECO:0000256" key="2">
    <source>
        <dbReference type="SAM" id="MobiDB-lite"/>
    </source>
</evidence>
<dbReference type="EMBL" id="JBHTMP010000015">
    <property type="protein sequence ID" value="MFD1321840.1"/>
    <property type="molecule type" value="Genomic_DNA"/>
</dbReference>
<accession>A0ABW3YDC3</accession>
<keyword evidence="3" id="KW-1133">Transmembrane helix</keyword>
<keyword evidence="3" id="KW-0472">Membrane</keyword>
<evidence type="ECO:0000313" key="4">
    <source>
        <dbReference type="EMBL" id="MFD1321840.1"/>
    </source>
</evidence>
<dbReference type="RefSeq" id="WP_377570382.1">
    <property type="nucleotide sequence ID" value="NZ_JBHTMP010000015.1"/>
</dbReference>
<protein>
    <submittedName>
        <fullName evidence="4">Class F sortase</fullName>
    </submittedName>
</protein>
<feature type="transmembrane region" description="Helical" evidence="3">
    <location>
        <begin position="45"/>
        <end position="66"/>
    </location>
</feature>
<dbReference type="NCBIfam" id="NF033748">
    <property type="entry name" value="class_F_sortase"/>
    <property type="match status" value="1"/>
</dbReference>
<dbReference type="InterPro" id="IPR005754">
    <property type="entry name" value="Sortase"/>
</dbReference>
<name>A0ABW3YDC3_9ACTN</name>
<dbReference type="InterPro" id="IPR023365">
    <property type="entry name" value="Sortase_dom-sf"/>
</dbReference>
<evidence type="ECO:0000256" key="3">
    <source>
        <dbReference type="SAM" id="Phobius"/>
    </source>
</evidence>
<dbReference type="Proteomes" id="UP001597260">
    <property type="component" value="Unassembled WGS sequence"/>
</dbReference>
<dbReference type="Pfam" id="PF04203">
    <property type="entry name" value="Sortase"/>
    <property type="match status" value="1"/>
</dbReference>
<proteinExistence type="predicted"/>
<reference evidence="5" key="1">
    <citation type="journal article" date="2019" name="Int. J. Syst. Evol. Microbiol.">
        <title>The Global Catalogue of Microorganisms (GCM) 10K type strain sequencing project: providing services to taxonomists for standard genome sequencing and annotation.</title>
        <authorList>
            <consortium name="The Broad Institute Genomics Platform"/>
            <consortium name="The Broad Institute Genome Sequencing Center for Infectious Disease"/>
            <person name="Wu L."/>
            <person name="Ma J."/>
        </authorList>
    </citation>
    <scope>NUCLEOTIDE SEQUENCE [LARGE SCALE GENOMIC DNA]</scope>
    <source>
        <strain evidence="5">JCM 31037</strain>
    </source>
</reference>
<organism evidence="4 5">
    <name type="scientific">Micromonospora sonneratiae</name>
    <dbReference type="NCBI Taxonomy" id="1184706"/>
    <lineage>
        <taxon>Bacteria</taxon>
        <taxon>Bacillati</taxon>
        <taxon>Actinomycetota</taxon>
        <taxon>Actinomycetes</taxon>
        <taxon>Micromonosporales</taxon>
        <taxon>Micromonosporaceae</taxon>
        <taxon>Micromonospora</taxon>
    </lineage>
</organism>
<dbReference type="Gene3D" id="2.40.260.10">
    <property type="entry name" value="Sortase"/>
    <property type="match status" value="1"/>
</dbReference>
<evidence type="ECO:0000313" key="5">
    <source>
        <dbReference type="Proteomes" id="UP001597260"/>
    </source>
</evidence>
<sequence length="247" mass="26649">MPPQTRTVRAERHGPHRGLGRGREGRGLARRPGRRRHRRSGRWRMLLSPIPVIIVLMVLIISGLVAERITGVTVLPSGLTEGLRPPPRKFPVLAASEPVSVASQAIRLDAPVHSLGLAPDGTIAAPSAEQADEAGWYRDGPTPGQYGPSVIVGHVDTRTGPAVFHNLNRLRAGDRVEVTRQDNSVAIFEVNTTKTYDKAQIPADEVYGDFSRPGLRLITCGGRWVGGSLGYADNLIVFASLVGSRQA</sequence>
<keyword evidence="3" id="KW-0812">Transmembrane</keyword>
<dbReference type="InterPro" id="IPR042001">
    <property type="entry name" value="Sortase_F"/>
</dbReference>
<keyword evidence="5" id="KW-1185">Reference proteome</keyword>
<dbReference type="SUPFAM" id="SSF63817">
    <property type="entry name" value="Sortase"/>
    <property type="match status" value="1"/>
</dbReference>